<name>A0AAV6HY50_9ERIC</name>
<feature type="region of interest" description="Disordered" evidence="2">
    <location>
        <begin position="460"/>
        <end position="488"/>
    </location>
</feature>
<dbReference type="GO" id="GO:0048024">
    <property type="term" value="P:regulation of mRNA splicing, via spliceosome"/>
    <property type="evidence" value="ECO:0007669"/>
    <property type="project" value="TreeGrafter"/>
</dbReference>
<feature type="region of interest" description="Disordered" evidence="2">
    <location>
        <begin position="330"/>
        <end position="355"/>
    </location>
</feature>
<evidence type="ECO:0000256" key="3">
    <source>
        <dbReference type="SAM" id="SignalP"/>
    </source>
</evidence>
<dbReference type="PANTHER" id="PTHR11208">
    <property type="entry name" value="RNA-BINDING PROTEIN RELATED"/>
    <property type="match status" value="1"/>
</dbReference>
<dbReference type="AlphaFoldDB" id="A0AAV6HY50"/>
<reference evidence="5 6" key="1">
    <citation type="submission" date="2020-08" db="EMBL/GenBank/DDBJ databases">
        <title>Plant Genome Project.</title>
        <authorList>
            <person name="Zhang R.-G."/>
        </authorList>
    </citation>
    <scope>NUCLEOTIDE SEQUENCE [LARGE SCALE GENOMIC DNA]</scope>
    <source>
        <strain evidence="5">WSP0</strain>
        <tissue evidence="5">Leaf</tissue>
    </source>
</reference>
<evidence type="ECO:0000313" key="6">
    <source>
        <dbReference type="Proteomes" id="UP000823749"/>
    </source>
</evidence>
<proteinExistence type="predicted"/>
<dbReference type="PANTHER" id="PTHR11208:SF98">
    <property type="entry name" value="RNA-BINDING KH DOMAIN-CONTAINING PROTEIN"/>
    <property type="match status" value="1"/>
</dbReference>
<dbReference type="InterPro" id="IPR055256">
    <property type="entry name" value="KH_1_KHDC4/BBP-like"/>
</dbReference>
<dbReference type="SUPFAM" id="SSF54791">
    <property type="entry name" value="Eukaryotic type KH-domain (KH-domain type I)"/>
    <property type="match status" value="1"/>
</dbReference>
<keyword evidence="3" id="KW-0732">Signal</keyword>
<feature type="compositionally biased region" description="Polar residues" evidence="2">
    <location>
        <begin position="342"/>
        <end position="351"/>
    </location>
</feature>
<evidence type="ECO:0000256" key="2">
    <source>
        <dbReference type="SAM" id="MobiDB-lite"/>
    </source>
</evidence>
<feature type="region of interest" description="Disordered" evidence="2">
    <location>
        <begin position="748"/>
        <end position="777"/>
    </location>
</feature>
<dbReference type="Gene3D" id="3.30.1370.10">
    <property type="entry name" value="K Homology domain, type 1"/>
    <property type="match status" value="1"/>
</dbReference>
<protein>
    <recommendedName>
        <fullName evidence="4">KHDC4/BBP-like KH-domain type I domain-containing protein</fullName>
    </recommendedName>
</protein>
<dbReference type="InterPro" id="IPR045071">
    <property type="entry name" value="BBP-like"/>
</dbReference>
<dbReference type="Proteomes" id="UP000823749">
    <property type="component" value="Chromosome 13"/>
</dbReference>
<organism evidence="5 6">
    <name type="scientific">Rhododendron griersonianum</name>
    <dbReference type="NCBI Taxonomy" id="479676"/>
    <lineage>
        <taxon>Eukaryota</taxon>
        <taxon>Viridiplantae</taxon>
        <taxon>Streptophyta</taxon>
        <taxon>Embryophyta</taxon>
        <taxon>Tracheophyta</taxon>
        <taxon>Spermatophyta</taxon>
        <taxon>Magnoliopsida</taxon>
        <taxon>eudicotyledons</taxon>
        <taxon>Gunneridae</taxon>
        <taxon>Pentapetalae</taxon>
        <taxon>asterids</taxon>
        <taxon>Ericales</taxon>
        <taxon>Ericaceae</taxon>
        <taxon>Ericoideae</taxon>
        <taxon>Rhodoreae</taxon>
        <taxon>Rhododendron</taxon>
    </lineage>
</organism>
<feature type="region of interest" description="Disordered" evidence="2">
    <location>
        <begin position="789"/>
        <end position="813"/>
    </location>
</feature>
<dbReference type="InterPro" id="IPR036612">
    <property type="entry name" value="KH_dom_type_1_sf"/>
</dbReference>
<evidence type="ECO:0000313" key="5">
    <source>
        <dbReference type="EMBL" id="KAG5517707.1"/>
    </source>
</evidence>
<accession>A0AAV6HY50</accession>
<feature type="region of interest" description="Disordered" evidence="2">
    <location>
        <begin position="575"/>
        <end position="598"/>
    </location>
</feature>
<evidence type="ECO:0000256" key="1">
    <source>
        <dbReference type="ARBA" id="ARBA00022884"/>
    </source>
</evidence>
<keyword evidence="6" id="KW-1185">Reference proteome</keyword>
<feature type="compositionally biased region" description="Polar residues" evidence="2">
    <location>
        <begin position="768"/>
        <end position="777"/>
    </location>
</feature>
<feature type="domain" description="KHDC4/BBP-like KH-domain type I" evidence="4">
    <location>
        <begin position="215"/>
        <end position="295"/>
    </location>
</feature>
<dbReference type="EMBL" id="JACTNZ010000013">
    <property type="protein sequence ID" value="KAG5517707.1"/>
    <property type="molecule type" value="Genomic_DNA"/>
</dbReference>
<comment type="caution">
    <text evidence="5">The sequence shown here is derived from an EMBL/GenBank/DDBJ whole genome shotgun (WGS) entry which is preliminary data.</text>
</comment>
<feature type="chain" id="PRO_5043450864" description="KHDC4/BBP-like KH-domain type I domain-containing protein" evidence="3">
    <location>
        <begin position="19"/>
        <end position="813"/>
    </location>
</feature>
<sequence length="813" mass="86952">MICVCLAFFCTFVGTKMSTNVEQRSTIEPSGVQTTVPATASSAASSSSKISMFTAKSGFVIPKNKLSGSLVPIFRGSKKTGGSDVVNEESTKEVQRKTKWGTDLTQDPAVRKGIALAYQTRVDQITKQLTVGILEAEDNEDSPLPAQADPQSSFFRNNTEESDLLELEKREAIGAFGLTLLNCEILKLNPSYKAPPDYKPLLKEAKVSVPIKEFPGYNFIGIIFDPASDTQKRLEKETGAKIRVYGTKARKGEKVEITSSDGNEAKGTFEELYVQVSADTYEKVDAAVALIEMLVTPVSVSVMILSLIHLCFVLLQCLIMVNQSAVSTTPTSVSTENAAVVEQSQGTSTPNTTPPFGVNQEPANPMMGSAQAPQAQFQPYQGSWFPMGPPQTPTHPPSGFVLPPNSNQVQPSSTPFNPSQHMPSLFGPRPFPSQNPSLGLSRPQQPVLQRPFMVQPPPFGQYGPPRNPQPDVSAPPPFMGNQPSSTGHSPIARTLGPSLSQHMPITTSGSLPTLFPSQGFRTMTSQPIIGSGAPPSNNSTVNMVSPRPMQSSSPIPQSQLFMARAATPNPIPNPLFGSNPIAPPVASTSTPPPPLPPPSQGGIPSFTPIKPQHPIAGDFTFQPHWPHNSASQAVPRPGTQPMMQNMRPTNPIAPPPQLPQSPSFRPAIQPSSSQPLMQGIIPRPQLSNQMNPFAGNPTANSAPLRNPLFPNPTPMPPNSVGPQMGLRNLNQTPFPHGPGIPLQIPPNFQAARGRPPNQHRGGLAFGPGSQQIYDPFSPSSVSAAAIQGGAVPKMRKQESDPEYEDLMASVGVK</sequence>
<gene>
    <name evidence="5" type="ORF">RHGRI_038179</name>
</gene>
<dbReference type="GO" id="GO:0005634">
    <property type="term" value="C:nucleus"/>
    <property type="evidence" value="ECO:0007669"/>
    <property type="project" value="TreeGrafter"/>
</dbReference>
<dbReference type="GO" id="GO:0003729">
    <property type="term" value="F:mRNA binding"/>
    <property type="evidence" value="ECO:0007669"/>
    <property type="project" value="TreeGrafter"/>
</dbReference>
<feature type="signal peptide" evidence="3">
    <location>
        <begin position="1"/>
        <end position="18"/>
    </location>
</feature>
<feature type="compositionally biased region" description="Pro residues" evidence="2">
    <location>
        <begin position="460"/>
        <end position="478"/>
    </location>
</feature>
<keyword evidence="1" id="KW-0694">RNA-binding</keyword>
<dbReference type="Pfam" id="PF22675">
    <property type="entry name" value="KH-I_KHDC4-BBP"/>
    <property type="match status" value="1"/>
</dbReference>
<evidence type="ECO:0000259" key="4">
    <source>
        <dbReference type="Pfam" id="PF22675"/>
    </source>
</evidence>